<gene>
    <name evidence="1" type="ORF">EVOR1521_LOCUS17714</name>
</gene>
<organism evidence="1 2">
    <name type="scientific">Effrenium voratum</name>
    <dbReference type="NCBI Taxonomy" id="2562239"/>
    <lineage>
        <taxon>Eukaryota</taxon>
        <taxon>Sar</taxon>
        <taxon>Alveolata</taxon>
        <taxon>Dinophyceae</taxon>
        <taxon>Suessiales</taxon>
        <taxon>Symbiodiniaceae</taxon>
        <taxon>Effrenium</taxon>
    </lineage>
</organism>
<dbReference type="EMBL" id="CAUJNA010002380">
    <property type="protein sequence ID" value="CAJ1392672.1"/>
    <property type="molecule type" value="Genomic_DNA"/>
</dbReference>
<evidence type="ECO:0000313" key="1">
    <source>
        <dbReference type="EMBL" id="CAJ1392672.1"/>
    </source>
</evidence>
<keyword evidence="2" id="KW-1185">Reference proteome</keyword>
<proteinExistence type="predicted"/>
<reference evidence="1" key="1">
    <citation type="submission" date="2023-08" db="EMBL/GenBank/DDBJ databases">
        <authorList>
            <person name="Chen Y."/>
            <person name="Shah S."/>
            <person name="Dougan E. K."/>
            <person name="Thang M."/>
            <person name="Chan C."/>
        </authorList>
    </citation>
    <scope>NUCLEOTIDE SEQUENCE</scope>
</reference>
<dbReference type="Proteomes" id="UP001178507">
    <property type="component" value="Unassembled WGS sequence"/>
</dbReference>
<sequence length="363" mass="39804">MLSGTSPPLRRLAEVLTRIEDLAFILCWADEGGNVAEIELTRLGLHFKGNSRGGLECLGFNGLCIAASDLSQSSSKVRKLLAQFAGAALLLKGPDGELGVVSSALQRPRRPGGGPMPLEWVAPLVFDRTEFGGIGNDKSGHYFFSIHPSHCYAFAQDLAAELYRLTCCWLMHQYEEVVRAASSLGCDGLSPTESALWMRLGAETANDQHVDAQACRLHLSAALQPLGLDSPWSVRDVYIQYVLNRHRCSASCMLTPELELQVLRMLPELDGLSWLLRNRRRVLEAQSGVLVSLEPAPLAPSDGYEVKVFSEANSKDWTASVSLALPVEESRQRLAWWPCASLSSSWQTVRCPCSSSLRRSHAP</sequence>
<accession>A0AA36ITN9</accession>
<protein>
    <submittedName>
        <fullName evidence="1">Uncharacterized protein</fullName>
    </submittedName>
</protein>
<comment type="caution">
    <text evidence="1">The sequence shown here is derived from an EMBL/GenBank/DDBJ whole genome shotgun (WGS) entry which is preliminary data.</text>
</comment>
<dbReference type="AlphaFoldDB" id="A0AA36ITN9"/>
<name>A0AA36ITN9_9DINO</name>
<evidence type="ECO:0000313" key="2">
    <source>
        <dbReference type="Proteomes" id="UP001178507"/>
    </source>
</evidence>